<keyword evidence="1" id="KW-0472">Membrane</keyword>
<protein>
    <submittedName>
        <fullName evidence="2">Uncharacterized protein</fullName>
    </submittedName>
</protein>
<feature type="transmembrane region" description="Helical" evidence="1">
    <location>
        <begin position="7"/>
        <end position="29"/>
    </location>
</feature>
<reference evidence="2 3" key="1">
    <citation type="submission" date="2016-10" db="EMBL/GenBank/DDBJ databases">
        <authorList>
            <person name="de Groot N.N."/>
        </authorList>
    </citation>
    <scope>NUCLEOTIDE SEQUENCE [LARGE SCALE GENOMIC DNA]</scope>
    <source>
        <strain evidence="2 3">DSM 9990</strain>
    </source>
</reference>
<feature type="transmembrane region" description="Helical" evidence="1">
    <location>
        <begin position="35"/>
        <end position="54"/>
    </location>
</feature>
<keyword evidence="1" id="KW-0812">Transmembrane</keyword>
<dbReference type="Proteomes" id="UP000199611">
    <property type="component" value="Unassembled WGS sequence"/>
</dbReference>
<dbReference type="EMBL" id="FOUU01000005">
    <property type="protein sequence ID" value="SFM84217.1"/>
    <property type="molecule type" value="Genomic_DNA"/>
</dbReference>
<accession>A0A1I4U5M5</accession>
<gene>
    <name evidence="2" type="ORF">SAMN05660836_01649</name>
</gene>
<keyword evidence="3" id="KW-1185">Reference proteome</keyword>
<sequence length="72" mass="7902">MNLNRRQWAVLITMDTLLLLELILAMYLGSIYGDLSSTFLSIFVPAAALTVLTCRKIIKSLAGTGTSTPDKR</sequence>
<proteinExistence type="predicted"/>
<evidence type="ECO:0000313" key="3">
    <source>
        <dbReference type="Proteomes" id="UP000199611"/>
    </source>
</evidence>
<dbReference type="AlphaFoldDB" id="A0A1I4U5M5"/>
<evidence type="ECO:0000256" key="1">
    <source>
        <dbReference type="SAM" id="Phobius"/>
    </source>
</evidence>
<dbReference type="RefSeq" id="WP_093394924.1">
    <property type="nucleotide sequence ID" value="NZ_FOUU01000005.1"/>
</dbReference>
<dbReference type="STRING" id="39841.SAMN05660836_01649"/>
<keyword evidence="1" id="KW-1133">Transmembrane helix</keyword>
<evidence type="ECO:0000313" key="2">
    <source>
        <dbReference type="EMBL" id="SFM84217.1"/>
    </source>
</evidence>
<name>A0A1I4U5M5_9BACT</name>
<organism evidence="2 3">
    <name type="scientific">Thermodesulforhabdus norvegica</name>
    <dbReference type="NCBI Taxonomy" id="39841"/>
    <lineage>
        <taxon>Bacteria</taxon>
        <taxon>Pseudomonadati</taxon>
        <taxon>Thermodesulfobacteriota</taxon>
        <taxon>Syntrophobacteria</taxon>
        <taxon>Syntrophobacterales</taxon>
        <taxon>Thermodesulforhabdaceae</taxon>
        <taxon>Thermodesulforhabdus</taxon>
    </lineage>
</organism>